<dbReference type="STRING" id="1855912.LuPra_05227"/>
<evidence type="ECO:0000313" key="6">
    <source>
        <dbReference type="Proteomes" id="UP000076079"/>
    </source>
</evidence>
<dbReference type="Proteomes" id="UP000076079">
    <property type="component" value="Chromosome"/>
</dbReference>
<dbReference type="Gene3D" id="3.40.50.720">
    <property type="entry name" value="NAD(P)-binding Rossmann-like Domain"/>
    <property type="match status" value="1"/>
</dbReference>
<dbReference type="PANTHER" id="PTHR42840:SF3">
    <property type="entry name" value="BINDING ROSSMANN FOLD OXIDOREDUCTASE, PUTATIVE (AFU_ORTHOLOGUE AFUA_2G10240)-RELATED"/>
    <property type="match status" value="1"/>
</dbReference>
<gene>
    <name evidence="5" type="primary">idhA_2</name>
    <name evidence="5" type="ORF">LuPra_05227</name>
</gene>
<comment type="similarity">
    <text evidence="1">Belongs to the Gfo/Idh/MocA family.</text>
</comment>
<dbReference type="SUPFAM" id="SSF51735">
    <property type="entry name" value="NAD(P)-binding Rossmann-fold domains"/>
    <property type="match status" value="1"/>
</dbReference>
<dbReference type="RefSeq" id="WP_110173458.1">
    <property type="nucleotide sequence ID" value="NZ_CP015136.1"/>
</dbReference>
<reference evidence="5 6" key="1">
    <citation type="journal article" date="2016" name="Genome Announc.">
        <title>First Complete Genome Sequence of a Subdivision 6 Acidobacterium Strain.</title>
        <authorList>
            <person name="Huang S."/>
            <person name="Vieira S."/>
            <person name="Bunk B."/>
            <person name="Riedel T."/>
            <person name="Sproer C."/>
            <person name="Overmann J."/>
        </authorList>
    </citation>
    <scope>NUCLEOTIDE SEQUENCE [LARGE SCALE GENOMIC DNA]</scope>
    <source>
        <strain evidence="6">DSM 100886 HEG_-6_39</strain>
    </source>
</reference>
<reference evidence="6" key="2">
    <citation type="submission" date="2016-04" db="EMBL/GenBank/DDBJ databases">
        <title>First Complete Genome Sequence of a Subdivision 6 Acidobacterium.</title>
        <authorList>
            <person name="Huang S."/>
            <person name="Vieira S."/>
            <person name="Bunk B."/>
            <person name="Riedel T."/>
            <person name="Sproeer C."/>
            <person name="Overmann J."/>
        </authorList>
    </citation>
    <scope>NUCLEOTIDE SEQUENCE [LARGE SCALE GENOMIC DNA]</scope>
    <source>
        <strain evidence="6">DSM 100886 HEG_-6_39</strain>
    </source>
</reference>
<dbReference type="EC" id="1.1.1.18" evidence="5"/>
<evidence type="ECO:0000256" key="1">
    <source>
        <dbReference type="ARBA" id="ARBA00010928"/>
    </source>
</evidence>
<dbReference type="AlphaFoldDB" id="A0A143PTA2"/>
<dbReference type="GO" id="GO:0000166">
    <property type="term" value="F:nucleotide binding"/>
    <property type="evidence" value="ECO:0007669"/>
    <property type="project" value="InterPro"/>
</dbReference>
<dbReference type="Gene3D" id="3.30.360.10">
    <property type="entry name" value="Dihydrodipicolinate Reductase, domain 2"/>
    <property type="match status" value="1"/>
</dbReference>
<dbReference type="KEGG" id="abac:LuPra_05227"/>
<organism evidence="5 6">
    <name type="scientific">Luteitalea pratensis</name>
    <dbReference type="NCBI Taxonomy" id="1855912"/>
    <lineage>
        <taxon>Bacteria</taxon>
        <taxon>Pseudomonadati</taxon>
        <taxon>Acidobacteriota</taxon>
        <taxon>Vicinamibacteria</taxon>
        <taxon>Vicinamibacterales</taxon>
        <taxon>Vicinamibacteraceae</taxon>
        <taxon>Luteitalea</taxon>
    </lineage>
</organism>
<dbReference type="GO" id="GO:0005737">
    <property type="term" value="C:cytoplasm"/>
    <property type="evidence" value="ECO:0007669"/>
    <property type="project" value="TreeGrafter"/>
</dbReference>
<dbReference type="SUPFAM" id="SSF55347">
    <property type="entry name" value="Glyceraldehyde-3-phosphate dehydrogenase-like, C-terminal domain"/>
    <property type="match status" value="1"/>
</dbReference>
<dbReference type="InterPro" id="IPR055170">
    <property type="entry name" value="GFO_IDH_MocA-like_dom"/>
</dbReference>
<accession>A0A143PTA2</accession>
<evidence type="ECO:0000313" key="5">
    <source>
        <dbReference type="EMBL" id="AMY11957.1"/>
    </source>
</evidence>
<keyword evidence="6" id="KW-1185">Reference proteome</keyword>
<evidence type="ECO:0000259" key="4">
    <source>
        <dbReference type="Pfam" id="PF22725"/>
    </source>
</evidence>
<dbReference type="Pfam" id="PF01408">
    <property type="entry name" value="GFO_IDH_MocA"/>
    <property type="match status" value="1"/>
</dbReference>
<evidence type="ECO:0000259" key="3">
    <source>
        <dbReference type="Pfam" id="PF01408"/>
    </source>
</evidence>
<name>A0A143PTA2_LUTPR</name>
<dbReference type="InterPro" id="IPR000683">
    <property type="entry name" value="Gfo/Idh/MocA-like_OxRdtase_N"/>
</dbReference>
<feature type="domain" description="GFO/IDH/MocA-like oxidoreductase" evidence="4">
    <location>
        <begin position="150"/>
        <end position="264"/>
    </location>
</feature>
<dbReference type="EMBL" id="CP015136">
    <property type="protein sequence ID" value="AMY11957.1"/>
    <property type="molecule type" value="Genomic_DNA"/>
</dbReference>
<protein>
    <submittedName>
        <fullName evidence="5">Inositol 2-dehydrogenase</fullName>
        <ecNumber evidence="5">1.1.1.18</ecNumber>
    </submittedName>
</protein>
<proteinExistence type="inferred from homology"/>
<evidence type="ECO:0000256" key="2">
    <source>
        <dbReference type="ARBA" id="ARBA00023002"/>
    </source>
</evidence>
<feature type="domain" description="Gfo/Idh/MocA-like oxidoreductase N-terminal" evidence="3">
    <location>
        <begin position="7"/>
        <end position="137"/>
    </location>
</feature>
<dbReference type="PANTHER" id="PTHR42840">
    <property type="entry name" value="NAD(P)-BINDING ROSSMANN-FOLD SUPERFAMILY PROTEIN-RELATED"/>
    <property type="match status" value="1"/>
</dbReference>
<sequence length="389" mass="41688">MNGEPLRLGAFGVGRMGQVHLEHLIALHQRGEIELVAMGDRFGPTLSSAAGLLNELGGPDLARIARFDDPDAMAATARLNGVIVASRTEDHARDSLAFIRLGVPVLVEKPIANTIAEAAEFCGRVAECPNRLVQVGFQRHFDAAALVALDWLSSGRIGTLQQSHHVLQDKNPTPVGYQSCGITADMAIHLVFEAMSVRGFELPCAVQALRFNAPHYDDRAGEGANVVHTFCTWADGTVAHLWGSRINSAGYDNGFKLIGTKGRIDVGEFVGDFGAITARLWSGFGDQRGRQIDEAQFPMTRPSARHPDFYARYAAAYAAEISAFIDGLRRNAPFDLGPDLGWKTLLVANLAEASSRSGGRRFDLTQTDGSTIATAADAAAYVGAVSSQV</sequence>
<dbReference type="Pfam" id="PF22725">
    <property type="entry name" value="GFO_IDH_MocA_C3"/>
    <property type="match status" value="1"/>
</dbReference>
<keyword evidence="2 5" id="KW-0560">Oxidoreductase</keyword>
<dbReference type="GO" id="GO:0006740">
    <property type="term" value="P:NADPH regeneration"/>
    <property type="evidence" value="ECO:0007669"/>
    <property type="project" value="TreeGrafter"/>
</dbReference>
<dbReference type="InterPro" id="IPR036291">
    <property type="entry name" value="NAD(P)-bd_dom_sf"/>
</dbReference>
<dbReference type="GO" id="GO:0050112">
    <property type="term" value="F:inositol 2-dehydrogenase (NAD+) activity"/>
    <property type="evidence" value="ECO:0007669"/>
    <property type="project" value="UniProtKB-EC"/>
</dbReference>
<dbReference type="OrthoDB" id="9815825at2"/>